<evidence type="ECO:0000313" key="1">
    <source>
        <dbReference type="EMBL" id="GAA4120101.1"/>
    </source>
</evidence>
<sequence length="1267" mass="128319">MVVLVVIATVTIGIGGRVLAPSAPSAAPDPSGARASVIGAAALTSDGGAAGRRSTVRVAGRELPAYRLERDTPRVRVAPARYRAVRIAAPMVRRALAGTPDAAAVQAGATPSRLAVPGPDGRTHVFAVAEDSVLEPALQARHPELRTYAGREVGRPGVTARFDVTPMGFHAVVRDPSARGSWQIDPATNTRGETTHLAYYRSAVPAAATPLREPGPVAGATSADTPALRTTAGAAVVRRTYRLALLTDPAYAAYFGTENVLAEKVTLINRVNEIYNDDFAIKLVLVDGTEKLNLDTPAKFSGANGPCGASPCFRSSSEPVSEGCTDKLLTRNDFVLGQLIGDDEFDIGHIGLGVDGGGLAGVGVVGESDRAEGCTGLTTPDGDFYAVDYVAHEMGHQFGANHTFNGTQGACAGGNRNAATSVEPGSGSSVMAYAGICGQDDLQPHTDPYFSQRTITEVTARALSAATTYSERQSIALTGFDTSGERITLSYPGASPVSLTFGSTYTATGIADAVATLTGRRPSVTGYDGGTIASGTGFTLDFASAARGVDLQRVTVSSASTGVSGSTGVLRNGGPGTNGGTAETTANHAPSVTAPADATLPIRTPFTLTGSGGDVDGDPLVYLWEQNDVGSTNGIALSSNSKTRGPLFRVFGTPADVSDADALTYHSPGENQASTSPSRTFPDLAQVIAGSTNAATGSCPTVSGTSALTGAVRDCYSEFLPTSAYTTPLHFRLTARDRSPLGGGTQSDDVTLTVGSAGPLLVTSQATSGTTIPGGTTQTITWDVNGTSAAAYAPQVRLLLSTDGGLTFPTVLADATPNDGSQAVTIPGIATSRARIMVQAVGNYFFAVNSADFAIDASVRVGAIADRTVQYDDPLGGTRDVVVTRDSGPGSALSATVSGLPGLTVTAGAASGSQRTFTLGGVADAPPGTYQVTLTATDGTDTGSGTFQVVVRAEDATARYTGPTTAAGDSPVPITLAAVIGQPDDGSPGDLTTARVSFVDRQTGTVLCSGTPDGAGDVSCAASLAHSGTISRTRVGVVVGGSFLRDDTADDATVAAGPAGSDFTAPETTLSSSDVVDGGFSLAASTTFTVGSDADTASVACTLDGASVDCSDGTIGLMGLRPGTHLLTATATDASGNVDPTPATVRWAVAQRSSALTRTTGGWTRVRDRRAYGGAVLATARADRRLGLAVRNATRIALVVTKLPKGGTIEVRLGSRRLGVVSTAGSAVARRVIVVLPALAAPASGTLVLTTRTGRTVRVEGVGVLTG</sequence>
<dbReference type="Proteomes" id="UP001501495">
    <property type="component" value="Unassembled WGS sequence"/>
</dbReference>
<dbReference type="InterPro" id="IPR024079">
    <property type="entry name" value="MetalloPept_cat_dom_sf"/>
</dbReference>
<dbReference type="SUPFAM" id="SSF55486">
    <property type="entry name" value="Metalloproteases ('zincins'), catalytic domain"/>
    <property type="match status" value="1"/>
</dbReference>
<evidence type="ECO:0000313" key="2">
    <source>
        <dbReference type="Proteomes" id="UP001501495"/>
    </source>
</evidence>
<name>A0ABP7XKC2_9ACTN</name>
<accession>A0ABP7XKC2</accession>
<comment type="caution">
    <text evidence="1">The sequence shown here is derived from an EMBL/GenBank/DDBJ whole genome shotgun (WGS) entry which is preliminary data.</text>
</comment>
<dbReference type="EMBL" id="BAAAZH010000016">
    <property type="protein sequence ID" value="GAA4120101.1"/>
    <property type="molecule type" value="Genomic_DNA"/>
</dbReference>
<reference evidence="2" key="1">
    <citation type="journal article" date="2019" name="Int. J. Syst. Evol. Microbiol.">
        <title>The Global Catalogue of Microorganisms (GCM) 10K type strain sequencing project: providing services to taxonomists for standard genome sequencing and annotation.</title>
        <authorList>
            <consortium name="The Broad Institute Genomics Platform"/>
            <consortium name="The Broad Institute Genome Sequencing Center for Infectious Disease"/>
            <person name="Wu L."/>
            <person name="Ma J."/>
        </authorList>
    </citation>
    <scope>NUCLEOTIDE SEQUENCE [LARGE SCALE GENOMIC DNA]</scope>
    <source>
        <strain evidence="2">JCM 16703</strain>
    </source>
</reference>
<organism evidence="1 2">
    <name type="scientific">Nocardioides fonticola</name>
    <dbReference type="NCBI Taxonomy" id="450363"/>
    <lineage>
        <taxon>Bacteria</taxon>
        <taxon>Bacillati</taxon>
        <taxon>Actinomycetota</taxon>
        <taxon>Actinomycetes</taxon>
        <taxon>Propionibacteriales</taxon>
        <taxon>Nocardioidaceae</taxon>
        <taxon>Nocardioides</taxon>
    </lineage>
</organism>
<keyword evidence="2" id="KW-1185">Reference proteome</keyword>
<proteinExistence type="predicted"/>
<dbReference type="Gene3D" id="3.40.390.10">
    <property type="entry name" value="Collagenase (Catalytic Domain)"/>
    <property type="match status" value="1"/>
</dbReference>
<protein>
    <submittedName>
        <fullName evidence="1">Uncharacterized protein</fullName>
    </submittedName>
</protein>
<gene>
    <name evidence="1" type="ORF">GCM10022215_23270</name>
</gene>
<dbReference type="Pfam" id="PF13574">
    <property type="entry name" value="Reprolysin_2"/>
    <property type="match status" value="1"/>
</dbReference>